<dbReference type="SUPFAM" id="SSF51306">
    <property type="entry name" value="LexA/Signal peptidase"/>
    <property type="match status" value="1"/>
</dbReference>
<name>A0A2N3YGB8_9MICO</name>
<keyword evidence="3" id="KW-1185">Reference proteome</keyword>
<reference evidence="2 3" key="1">
    <citation type="submission" date="2017-12" db="EMBL/GenBank/DDBJ databases">
        <title>Sequencing the genomes of 1000 Actinobacteria strains.</title>
        <authorList>
            <person name="Klenk H.-P."/>
        </authorList>
    </citation>
    <scope>NUCLEOTIDE SEQUENCE [LARGE SCALE GENOMIC DNA]</scope>
    <source>
        <strain evidence="2 3">DSM 12806</strain>
    </source>
</reference>
<dbReference type="GO" id="GO:0006465">
    <property type="term" value="P:signal peptide processing"/>
    <property type="evidence" value="ECO:0007669"/>
    <property type="project" value="InterPro"/>
</dbReference>
<evidence type="ECO:0000313" key="2">
    <source>
        <dbReference type="EMBL" id="PKW25866.1"/>
    </source>
</evidence>
<accession>A0A2N3YGB8</accession>
<dbReference type="GO" id="GO:0004252">
    <property type="term" value="F:serine-type endopeptidase activity"/>
    <property type="evidence" value="ECO:0007669"/>
    <property type="project" value="InterPro"/>
</dbReference>
<comment type="caution">
    <text evidence="2">The sequence shown here is derived from an EMBL/GenBank/DDBJ whole genome shotgun (WGS) entry which is preliminary data.</text>
</comment>
<dbReference type="AlphaFoldDB" id="A0A2N3YGB8"/>
<dbReference type="InterPro" id="IPR019533">
    <property type="entry name" value="Peptidase_S26"/>
</dbReference>
<dbReference type="Pfam" id="PF10502">
    <property type="entry name" value="Peptidase_S26"/>
    <property type="match status" value="1"/>
</dbReference>
<protein>
    <recommendedName>
        <fullName evidence="1">Peptidase S26 domain-containing protein</fullName>
    </recommendedName>
</protein>
<dbReference type="EMBL" id="PJNE01000001">
    <property type="protein sequence ID" value="PKW25866.1"/>
    <property type="molecule type" value="Genomic_DNA"/>
</dbReference>
<sequence length="112" mass="11433">MLATVAVGLVVAALVRGFVLESYVVPSAAFAPTFEPGDRVLVLKTDRSADAGRTTLVEERDGTLRLVPSVEAEGAGGQVVGTVVWRFWPLGRLGSVGAASPEATAAPVGSPS</sequence>
<organism evidence="2 3">
    <name type="scientific">Phycicoccus duodecadis</name>
    <dbReference type="NCBI Taxonomy" id="173053"/>
    <lineage>
        <taxon>Bacteria</taxon>
        <taxon>Bacillati</taxon>
        <taxon>Actinomycetota</taxon>
        <taxon>Actinomycetes</taxon>
        <taxon>Micrococcales</taxon>
        <taxon>Intrasporangiaceae</taxon>
        <taxon>Phycicoccus</taxon>
    </lineage>
</organism>
<gene>
    <name evidence="2" type="ORF">ATL31_0668</name>
</gene>
<evidence type="ECO:0000259" key="1">
    <source>
        <dbReference type="Pfam" id="PF10502"/>
    </source>
</evidence>
<dbReference type="InterPro" id="IPR036286">
    <property type="entry name" value="LexA/Signal_pep-like_sf"/>
</dbReference>
<evidence type="ECO:0000313" key="3">
    <source>
        <dbReference type="Proteomes" id="UP000233781"/>
    </source>
</evidence>
<feature type="domain" description="Peptidase S26" evidence="1">
    <location>
        <begin position="3"/>
        <end position="48"/>
    </location>
</feature>
<proteinExistence type="predicted"/>
<dbReference type="Proteomes" id="UP000233781">
    <property type="component" value="Unassembled WGS sequence"/>
</dbReference>